<evidence type="ECO:0000256" key="1">
    <source>
        <dbReference type="ARBA" id="ARBA00022729"/>
    </source>
</evidence>
<dbReference type="InterPro" id="IPR029052">
    <property type="entry name" value="Metallo-depent_PP-like"/>
</dbReference>
<evidence type="ECO:0000313" key="7">
    <source>
        <dbReference type="Proteomes" id="UP000294743"/>
    </source>
</evidence>
<dbReference type="GO" id="GO:0003993">
    <property type="term" value="F:acid phosphatase activity"/>
    <property type="evidence" value="ECO:0007669"/>
    <property type="project" value="InterPro"/>
</dbReference>
<dbReference type="EMBL" id="SODD01000057">
    <property type="protein sequence ID" value="TDW10203.1"/>
    <property type="molecule type" value="Genomic_DNA"/>
</dbReference>
<name>A0A4R7Z9V8_9FIRM</name>
<accession>A0A4R7Z9V8</accession>
<keyword evidence="3" id="KW-1133">Transmembrane helix</keyword>
<dbReference type="InterPro" id="IPR004843">
    <property type="entry name" value="Calcineurin-like_PHP"/>
</dbReference>
<sequence length="733" mass="82264">MFKKIGITLVTIMTLLSGNFGGEHKVFVTQTQEEAPIEVLSNYNVAQDTMEWKYLDDNTDPNKGTWYEGWNKRNGWAYPIGWLDYGVDMKFDDAAWPTYQGKKFTTKENDNGQVLKTNDDGTTYSTYYLRHTFRLTQKQVDSIYAISGKVKYNDAMIMYINGKPVGEFFNIPTSNYKKNTEYGSQVKVDGYIEEEFIIEDVSSLADGYVPGTYKDVWDDDWKMTVSQLDVADTDAYGNTFMDITIAVELHTYDEVDEDALFELLEFNINPAGDKLPDSDAVKNVSLNVGSDESSLNLAWFATSENAGALQIMEGNDVSVFDEAKATTISAKSTEKAYTKFTDTHYYSNKVDYNGIEPGKNYVYRVGNAEGYSKVYKLTTKNVDNGYEFIFLSDAQIGTGTIPTDLLGWENTLDKALGMFPNVSFIANTGDMVDVANKESEYDAYFTPKALQGIPSATAVGNHDIAKNYGNHFNEPNLSGLGASAANSDYYYTYGNVLYMVLNTSNSNNEEHVEFMRKVNEETKDQDFAWKVVMFHQSIYASGKQSTYKDQVEPRQQAFVPVFEELGVDVVLMGHDHCYARTKIMKNFMPVEGIDATASEVENPDGILYLTTSSASGSKYYDLVTEYEYLAKRAQPKVPMFMHLSFTDDTFTMEAYRTDTLETVDSYTIKKTADTPVVEKPVEEKPVVDTPKDNDVSKPATSPDTGDSTTPMVFALMLLASGMVLGAYKLKRKN</sequence>
<keyword evidence="3" id="KW-0812">Transmembrane</keyword>
<keyword evidence="3" id="KW-0472">Membrane</keyword>
<feature type="domain" description="Calcineurin-like phosphoesterase" evidence="4">
    <location>
        <begin position="410"/>
        <end position="578"/>
    </location>
</feature>
<dbReference type="PANTHER" id="PTHR45867">
    <property type="entry name" value="PURPLE ACID PHOSPHATASE"/>
    <property type="match status" value="1"/>
</dbReference>
<dbReference type="Proteomes" id="UP000294743">
    <property type="component" value="Unassembled WGS sequence"/>
</dbReference>
<dbReference type="Pfam" id="PF16656">
    <property type="entry name" value="Pur_ac_phosph_N"/>
    <property type="match status" value="1"/>
</dbReference>
<comment type="caution">
    <text evidence="6">The sequence shown here is derived from an EMBL/GenBank/DDBJ whole genome shotgun (WGS) entry which is preliminary data.</text>
</comment>
<dbReference type="Gene3D" id="2.60.40.380">
    <property type="entry name" value="Purple acid phosphatase-like, N-terminal"/>
    <property type="match status" value="1"/>
</dbReference>
<evidence type="ECO:0000259" key="5">
    <source>
        <dbReference type="Pfam" id="PF16656"/>
    </source>
</evidence>
<dbReference type="SUPFAM" id="SSF49363">
    <property type="entry name" value="Purple acid phosphatase, N-terminal domain"/>
    <property type="match status" value="1"/>
</dbReference>
<evidence type="ECO:0000259" key="4">
    <source>
        <dbReference type="Pfam" id="PF00149"/>
    </source>
</evidence>
<dbReference type="AlphaFoldDB" id="A0A4R7Z9V8"/>
<reference evidence="6 7" key="1">
    <citation type="submission" date="2019-03" db="EMBL/GenBank/DDBJ databases">
        <title>Genomic Encyclopedia of Type Strains, Phase IV (KMG-IV): sequencing the most valuable type-strain genomes for metagenomic binning, comparative biology and taxonomic classification.</title>
        <authorList>
            <person name="Goeker M."/>
        </authorList>
    </citation>
    <scope>NUCLEOTIDE SEQUENCE [LARGE SCALE GENOMIC DNA]</scope>
    <source>
        <strain evidence="6 7">DSM 28867</strain>
    </source>
</reference>
<dbReference type="RefSeq" id="WP_134171282.1">
    <property type="nucleotide sequence ID" value="NZ_SODD01000057.1"/>
</dbReference>
<feature type="region of interest" description="Disordered" evidence="2">
    <location>
        <begin position="677"/>
        <end position="706"/>
    </location>
</feature>
<feature type="domain" description="Purple acid phosphatase N-terminal" evidence="5">
    <location>
        <begin position="282"/>
        <end position="379"/>
    </location>
</feature>
<dbReference type="InterPro" id="IPR008963">
    <property type="entry name" value="Purple_acid_Pase-like_N"/>
</dbReference>
<organism evidence="6 7">
    <name type="scientific">Breznakia blatticola</name>
    <dbReference type="NCBI Taxonomy" id="1754012"/>
    <lineage>
        <taxon>Bacteria</taxon>
        <taxon>Bacillati</taxon>
        <taxon>Bacillota</taxon>
        <taxon>Erysipelotrichia</taxon>
        <taxon>Erysipelotrichales</taxon>
        <taxon>Erysipelotrichaceae</taxon>
        <taxon>Breznakia</taxon>
    </lineage>
</organism>
<dbReference type="OrthoDB" id="9809781at2"/>
<protein>
    <submittedName>
        <fullName evidence="6">Purple acid phosphatase-like protein</fullName>
    </submittedName>
</protein>
<dbReference type="PANTHER" id="PTHR45867:SF3">
    <property type="entry name" value="ACID PHOSPHATASE TYPE 7"/>
    <property type="match status" value="1"/>
</dbReference>
<evidence type="ECO:0000256" key="3">
    <source>
        <dbReference type="SAM" id="Phobius"/>
    </source>
</evidence>
<dbReference type="Pfam" id="PF00149">
    <property type="entry name" value="Metallophos"/>
    <property type="match status" value="1"/>
</dbReference>
<feature type="compositionally biased region" description="Basic and acidic residues" evidence="2">
    <location>
        <begin position="679"/>
        <end position="695"/>
    </location>
</feature>
<proteinExistence type="predicted"/>
<keyword evidence="1" id="KW-0732">Signal</keyword>
<keyword evidence="7" id="KW-1185">Reference proteome</keyword>
<dbReference type="GO" id="GO:0046872">
    <property type="term" value="F:metal ion binding"/>
    <property type="evidence" value="ECO:0007669"/>
    <property type="project" value="InterPro"/>
</dbReference>
<evidence type="ECO:0000256" key="2">
    <source>
        <dbReference type="SAM" id="MobiDB-lite"/>
    </source>
</evidence>
<dbReference type="SUPFAM" id="SSF56300">
    <property type="entry name" value="Metallo-dependent phosphatases"/>
    <property type="match status" value="1"/>
</dbReference>
<evidence type="ECO:0000313" key="6">
    <source>
        <dbReference type="EMBL" id="TDW10203.1"/>
    </source>
</evidence>
<dbReference type="InterPro" id="IPR015914">
    <property type="entry name" value="PAPs_N"/>
</dbReference>
<feature type="transmembrane region" description="Helical" evidence="3">
    <location>
        <begin position="711"/>
        <end position="729"/>
    </location>
</feature>
<dbReference type="Gene3D" id="3.60.21.10">
    <property type="match status" value="1"/>
</dbReference>
<dbReference type="Gene3D" id="2.60.120.260">
    <property type="entry name" value="Galactose-binding domain-like"/>
    <property type="match status" value="1"/>
</dbReference>
<gene>
    <name evidence="6" type="ORF">EDD63_1572</name>
</gene>